<dbReference type="RefSeq" id="XP_018383534.1">
    <property type="nucleotide sequence ID" value="XM_018525445.1"/>
</dbReference>
<evidence type="ECO:0000313" key="2">
    <source>
        <dbReference type="EMBL" id="OAG18113.1"/>
    </source>
</evidence>
<dbReference type="OMA" id="PAWANNH"/>
<accession>A0A177DED9</accession>
<dbReference type="KEGG" id="aalt:CC77DRAFT_1022357"/>
<keyword evidence="3" id="KW-1185">Reference proteome</keyword>
<dbReference type="VEuPathDB" id="FungiDB:CC77DRAFT_1022357"/>
<gene>
    <name evidence="2" type="ORF">CC77DRAFT_1022357</name>
</gene>
<feature type="domain" description="DUF7708" evidence="1">
    <location>
        <begin position="86"/>
        <end position="229"/>
    </location>
</feature>
<dbReference type="GeneID" id="29111039"/>
<name>A0A177DED9_ALTAL</name>
<dbReference type="AlphaFoldDB" id="A0A177DED9"/>
<dbReference type="InterPro" id="IPR056125">
    <property type="entry name" value="DUF7708"/>
</dbReference>
<evidence type="ECO:0000313" key="3">
    <source>
        <dbReference type="Proteomes" id="UP000077248"/>
    </source>
</evidence>
<organism evidence="2 3">
    <name type="scientific">Alternaria alternata</name>
    <name type="common">Alternaria rot fungus</name>
    <name type="synonym">Torula alternata</name>
    <dbReference type="NCBI Taxonomy" id="5599"/>
    <lineage>
        <taxon>Eukaryota</taxon>
        <taxon>Fungi</taxon>
        <taxon>Dikarya</taxon>
        <taxon>Ascomycota</taxon>
        <taxon>Pezizomycotina</taxon>
        <taxon>Dothideomycetes</taxon>
        <taxon>Pleosporomycetidae</taxon>
        <taxon>Pleosporales</taxon>
        <taxon>Pleosporineae</taxon>
        <taxon>Pleosporaceae</taxon>
        <taxon>Alternaria</taxon>
        <taxon>Alternaria sect. Alternaria</taxon>
        <taxon>Alternaria alternata complex</taxon>
    </lineage>
</organism>
<dbReference type="Pfam" id="PF24809">
    <property type="entry name" value="DUF7708"/>
    <property type="match status" value="1"/>
</dbReference>
<proteinExistence type="predicted"/>
<protein>
    <recommendedName>
        <fullName evidence="1">DUF7708 domain-containing protein</fullName>
    </recommendedName>
</protein>
<evidence type="ECO:0000259" key="1">
    <source>
        <dbReference type="Pfam" id="PF24809"/>
    </source>
</evidence>
<reference evidence="2 3" key="1">
    <citation type="submission" date="2016-05" db="EMBL/GenBank/DDBJ databases">
        <title>Comparative analysis of secretome profiles of manganese(II)-oxidizing ascomycete fungi.</title>
        <authorList>
            <consortium name="DOE Joint Genome Institute"/>
            <person name="Zeiner C.A."/>
            <person name="Purvine S.O."/>
            <person name="Zink E.M."/>
            <person name="Wu S."/>
            <person name="Pasa-Tolic L."/>
            <person name="Chaput D.L."/>
            <person name="Haridas S."/>
            <person name="Grigoriev I.V."/>
            <person name="Santelli C.M."/>
            <person name="Hansel C.M."/>
        </authorList>
    </citation>
    <scope>NUCLEOTIDE SEQUENCE [LARGE SCALE GENOMIC DNA]</scope>
    <source>
        <strain evidence="2 3">SRC1lrK2f</strain>
    </source>
</reference>
<dbReference type="EMBL" id="KV441484">
    <property type="protein sequence ID" value="OAG18113.1"/>
    <property type="molecule type" value="Genomic_DNA"/>
</dbReference>
<dbReference type="Proteomes" id="UP000077248">
    <property type="component" value="Unassembled WGS sequence"/>
</dbReference>
<sequence>MSTVAVRGTPSSWYRPVPGQENRNVAAEAYQTAIEYLKDELGISLDGPVPNGFNASVQDVFTMVETAKTEYDGKSRGRKHTGMRQSLERLSSRIMYYGKVMDTLAQHHPEYVALVWGAMKLILTGVINRANLFERLSQALIDIANVLPRMDLSAELYQTKYMEAALSQLFTYIILFLRLCVRWYNKNPLSRICSAIKTPFELGYQDLLEHIRECSKAVDDLANAGARVEVRDVRILTELQHAHIRELDVKLLKVLDEQEKFRAQVVQLLRIATSHKSVTERVSVDVCNISQTVYRIEFNEAMRFFKPKVLPEIALLKVRSFVRRDMTPSLPSFAGQRIRKTILEWASGNTPSFLIVEVGLRAQKQAKELATNVIENLKPNSQCVFWDLSSTRSSPSAHTMVALFKGIIFQILQQSSNLFSNFTEQLNLSKINAAHTDREWVDLICLLFSKIPTAFIVIETEALQKAYQHDSSWIERLFGHLQKIVEQSSASGCELKLLVIMYGSSHRFTAATASSKNVRVAKMQPPTPLPPHLRHVARRSGLETKGWKMRSPKGRDQ</sequence>